<dbReference type="SUPFAM" id="SSF50156">
    <property type="entry name" value="PDZ domain-like"/>
    <property type="match status" value="1"/>
</dbReference>
<dbReference type="InterPro" id="IPR008915">
    <property type="entry name" value="Peptidase_M50"/>
</dbReference>
<dbReference type="CDD" id="cd06163">
    <property type="entry name" value="S2P-M50_PDZ_RseP-like"/>
    <property type="match status" value="1"/>
</dbReference>
<evidence type="ECO:0000256" key="11">
    <source>
        <dbReference type="SAM" id="Phobius"/>
    </source>
</evidence>
<gene>
    <name evidence="13" type="ORF">COX64_03775</name>
</gene>
<sequence>MLLNILLSLLVLNIMVIAHELGHYILAKRNKIGVHEFAIGFGPTLLKKKWHDTLWLIKAFPLGGYNGLKGEMDAEKGSGNFSTAPKWAKLQVLLAGSFMNVLMAVVAFYLALALYGWKVPIPLNFKPIGAVITTIGKPYPVVNAVVENSPMGKLGLTLPFQIVSVNQVAMTSPAEVVNAISNSSTDSIDMEIITKDGSNQIFVIRDENKKVGIQIGAAPIQLDYGSTLVNKTFSGFSHSANMTVLTGRMLGMMIAFTAKTGDYEPLGYAFAGPVAIVAAVGSVVTDSKTVVADLANMTGLIGISLALFNMLPFPGLDGWHIFLLFYEKARGRKPNERIVGIVTAIGLFFLLGLGALIMLKDVWMFFLR</sequence>
<dbReference type="GO" id="GO:0004222">
    <property type="term" value="F:metalloendopeptidase activity"/>
    <property type="evidence" value="ECO:0007669"/>
    <property type="project" value="InterPro"/>
</dbReference>
<evidence type="ECO:0000256" key="2">
    <source>
        <dbReference type="ARBA" id="ARBA00004141"/>
    </source>
</evidence>
<evidence type="ECO:0000256" key="7">
    <source>
        <dbReference type="ARBA" id="ARBA00022833"/>
    </source>
</evidence>
<dbReference type="InterPro" id="IPR004387">
    <property type="entry name" value="Pept_M50_Zn"/>
</dbReference>
<protein>
    <recommendedName>
        <fullName evidence="12">Peptidase M50 domain-containing protein</fullName>
    </recommendedName>
</protein>
<keyword evidence="8 11" id="KW-1133">Transmembrane helix</keyword>
<evidence type="ECO:0000256" key="5">
    <source>
        <dbReference type="ARBA" id="ARBA00022692"/>
    </source>
</evidence>
<evidence type="ECO:0000259" key="12">
    <source>
        <dbReference type="Pfam" id="PF02163"/>
    </source>
</evidence>
<feature type="transmembrane region" description="Helical" evidence="11">
    <location>
        <begin position="297"/>
        <end position="326"/>
    </location>
</feature>
<evidence type="ECO:0000256" key="4">
    <source>
        <dbReference type="ARBA" id="ARBA00022670"/>
    </source>
</evidence>
<dbReference type="InterPro" id="IPR036034">
    <property type="entry name" value="PDZ_sf"/>
</dbReference>
<dbReference type="Proteomes" id="UP000228952">
    <property type="component" value="Unassembled WGS sequence"/>
</dbReference>
<evidence type="ECO:0000256" key="8">
    <source>
        <dbReference type="ARBA" id="ARBA00022989"/>
    </source>
</evidence>
<dbReference type="EMBL" id="PFQB01000098">
    <property type="protein sequence ID" value="PJA13038.1"/>
    <property type="molecule type" value="Genomic_DNA"/>
</dbReference>
<feature type="transmembrane region" description="Helical" evidence="11">
    <location>
        <begin position="240"/>
        <end position="258"/>
    </location>
</feature>
<comment type="cofactor">
    <cofactor evidence="1">
        <name>Zn(2+)</name>
        <dbReference type="ChEBI" id="CHEBI:29105"/>
    </cofactor>
</comment>
<keyword evidence="6" id="KW-0378">Hydrolase</keyword>
<feature type="transmembrane region" description="Helical" evidence="11">
    <location>
        <begin position="265"/>
        <end position="285"/>
    </location>
</feature>
<evidence type="ECO:0000256" key="10">
    <source>
        <dbReference type="ARBA" id="ARBA00023136"/>
    </source>
</evidence>
<reference evidence="14" key="1">
    <citation type="submission" date="2017-09" db="EMBL/GenBank/DDBJ databases">
        <title>Depth-based differentiation of microbial function through sediment-hosted aquifers and enrichment of novel symbionts in the deep terrestrial subsurface.</title>
        <authorList>
            <person name="Probst A.J."/>
            <person name="Ladd B."/>
            <person name="Jarett J.K."/>
            <person name="Geller-Mcgrath D.E."/>
            <person name="Sieber C.M.K."/>
            <person name="Emerson J.B."/>
            <person name="Anantharaman K."/>
            <person name="Thomas B.C."/>
            <person name="Malmstrom R."/>
            <person name="Stieglmeier M."/>
            <person name="Klingl A."/>
            <person name="Woyke T."/>
            <person name="Ryan C.M."/>
            <person name="Banfield J.F."/>
        </authorList>
    </citation>
    <scope>NUCLEOTIDE SEQUENCE [LARGE SCALE GENOMIC DNA]</scope>
</reference>
<dbReference type="Pfam" id="PF02163">
    <property type="entry name" value="Peptidase_M50"/>
    <property type="match status" value="1"/>
</dbReference>
<dbReference type="Gene3D" id="2.30.42.10">
    <property type="match status" value="1"/>
</dbReference>
<dbReference type="PANTHER" id="PTHR42837">
    <property type="entry name" value="REGULATOR OF SIGMA-E PROTEASE RSEP"/>
    <property type="match status" value="1"/>
</dbReference>
<evidence type="ECO:0000313" key="13">
    <source>
        <dbReference type="EMBL" id="PJA13038.1"/>
    </source>
</evidence>
<organism evidence="13 14">
    <name type="scientific">Candidatus Dojkabacteria bacterium CG_4_10_14_0_2_um_filter_Dojkabacteria_WS6_41_15</name>
    <dbReference type="NCBI Taxonomy" id="2014249"/>
    <lineage>
        <taxon>Bacteria</taxon>
        <taxon>Candidatus Dojkabacteria</taxon>
    </lineage>
</organism>
<keyword evidence="4" id="KW-0645">Protease</keyword>
<comment type="caution">
    <text evidence="13">The sequence shown here is derived from an EMBL/GenBank/DDBJ whole genome shotgun (WGS) entry which is preliminary data.</text>
</comment>
<accession>A0A2M7W171</accession>
<keyword evidence="10 11" id="KW-0472">Membrane</keyword>
<feature type="transmembrane region" description="Helical" evidence="11">
    <location>
        <begin position="92"/>
        <end position="117"/>
    </location>
</feature>
<dbReference type="GO" id="GO:0016020">
    <property type="term" value="C:membrane"/>
    <property type="evidence" value="ECO:0007669"/>
    <property type="project" value="UniProtKB-SubCell"/>
</dbReference>
<comment type="subcellular location">
    <subcellularLocation>
        <location evidence="2">Membrane</location>
        <topology evidence="2">Multi-pass membrane protein</topology>
    </subcellularLocation>
</comment>
<feature type="transmembrane region" description="Helical" evidence="11">
    <location>
        <begin position="6"/>
        <end position="26"/>
    </location>
</feature>
<keyword evidence="9" id="KW-0482">Metalloprotease</keyword>
<keyword evidence="7" id="KW-0862">Zinc</keyword>
<comment type="similarity">
    <text evidence="3">Belongs to the peptidase M50B family.</text>
</comment>
<evidence type="ECO:0000313" key="14">
    <source>
        <dbReference type="Proteomes" id="UP000228952"/>
    </source>
</evidence>
<dbReference type="GO" id="GO:0006508">
    <property type="term" value="P:proteolysis"/>
    <property type="evidence" value="ECO:0007669"/>
    <property type="project" value="UniProtKB-KW"/>
</dbReference>
<evidence type="ECO:0000256" key="9">
    <source>
        <dbReference type="ARBA" id="ARBA00023049"/>
    </source>
</evidence>
<name>A0A2M7W171_9BACT</name>
<evidence type="ECO:0000256" key="6">
    <source>
        <dbReference type="ARBA" id="ARBA00022801"/>
    </source>
</evidence>
<feature type="domain" description="Peptidase M50" evidence="12">
    <location>
        <begin position="9"/>
        <end position="352"/>
    </location>
</feature>
<proteinExistence type="inferred from homology"/>
<evidence type="ECO:0000256" key="1">
    <source>
        <dbReference type="ARBA" id="ARBA00001947"/>
    </source>
</evidence>
<evidence type="ECO:0000256" key="3">
    <source>
        <dbReference type="ARBA" id="ARBA00007931"/>
    </source>
</evidence>
<dbReference type="PANTHER" id="PTHR42837:SF2">
    <property type="entry name" value="MEMBRANE METALLOPROTEASE ARASP2, CHLOROPLASTIC-RELATED"/>
    <property type="match status" value="1"/>
</dbReference>
<dbReference type="AlphaFoldDB" id="A0A2M7W171"/>
<feature type="transmembrane region" description="Helical" evidence="11">
    <location>
        <begin position="338"/>
        <end position="359"/>
    </location>
</feature>
<keyword evidence="5 11" id="KW-0812">Transmembrane</keyword>